<gene>
    <name evidence="9" type="ORF">VSS37_06785</name>
</gene>
<reference evidence="10" key="1">
    <citation type="submission" date="2023-07" db="EMBL/GenBank/DDBJ databases">
        <title>The carbon used by Thiothrix.</title>
        <authorList>
            <person name="Chen L."/>
        </authorList>
    </citation>
    <scope>NUCLEOTIDE SEQUENCE [LARGE SCALE GENOMIC DNA]</scope>
</reference>
<name>A0ABU6CW97_9GAMM</name>
<evidence type="ECO:0000256" key="6">
    <source>
        <dbReference type="ARBA" id="ARBA00029677"/>
    </source>
</evidence>
<accession>A0ABU6CW97</accession>
<feature type="domain" description="Protein N-terminal glutamine amidohydrolase alpha beta roll" evidence="8">
    <location>
        <begin position="11"/>
        <end position="179"/>
    </location>
</feature>
<dbReference type="Gene3D" id="3.10.620.10">
    <property type="entry name" value="Protein N-terminal glutamine amidohydrolase, alpha beta roll"/>
    <property type="match status" value="1"/>
</dbReference>
<protein>
    <recommendedName>
        <fullName evidence="4">Protein N-terminal glutamine amidohydrolase</fullName>
        <ecNumber evidence="3">3.5.1.122</ecNumber>
    </recommendedName>
    <alternativeName>
        <fullName evidence="6">Protein NH2-terminal glutamine deamidase</fullName>
    </alternativeName>
</protein>
<comment type="similarity">
    <text evidence="1">Belongs to the NTAQ1 family.</text>
</comment>
<dbReference type="EC" id="3.5.1.122" evidence="3"/>
<evidence type="ECO:0000256" key="2">
    <source>
        <dbReference type="ARBA" id="ARBA00011245"/>
    </source>
</evidence>
<organism evidence="9 10">
    <name type="scientific">Candidatus Thiothrix phosphatis</name>
    <dbReference type="NCBI Taxonomy" id="3112415"/>
    <lineage>
        <taxon>Bacteria</taxon>
        <taxon>Pseudomonadati</taxon>
        <taxon>Pseudomonadota</taxon>
        <taxon>Gammaproteobacteria</taxon>
        <taxon>Thiotrichales</taxon>
        <taxon>Thiotrichaceae</taxon>
        <taxon>Thiothrix</taxon>
    </lineage>
</organism>
<dbReference type="InterPro" id="IPR039733">
    <property type="entry name" value="NTAQ1"/>
</dbReference>
<evidence type="ECO:0000256" key="7">
    <source>
        <dbReference type="ARBA" id="ARBA00048768"/>
    </source>
</evidence>
<evidence type="ECO:0000313" key="9">
    <source>
        <dbReference type="EMBL" id="MEB4590678.1"/>
    </source>
</evidence>
<evidence type="ECO:0000256" key="1">
    <source>
        <dbReference type="ARBA" id="ARBA00008985"/>
    </source>
</evidence>
<dbReference type="PANTHER" id="PTHR13035">
    <property type="entry name" value="PROTEIN N-TERMINAL GLUTAMINE AMIDOHYDROLASE"/>
    <property type="match status" value="1"/>
</dbReference>
<dbReference type="InterPro" id="IPR037132">
    <property type="entry name" value="N_Gln_amidohydro_ab_roll_sf"/>
</dbReference>
<keyword evidence="10" id="KW-1185">Reference proteome</keyword>
<dbReference type="InterPro" id="IPR023128">
    <property type="entry name" value="Prot_N_Gln_amidohydro_ab_roll"/>
</dbReference>
<dbReference type="Proteomes" id="UP001308005">
    <property type="component" value="Unassembled WGS sequence"/>
</dbReference>
<evidence type="ECO:0000256" key="3">
    <source>
        <dbReference type="ARBA" id="ARBA00012718"/>
    </source>
</evidence>
<evidence type="ECO:0000256" key="5">
    <source>
        <dbReference type="ARBA" id="ARBA00022801"/>
    </source>
</evidence>
<reference evidence="9 10" key="2">
    <citation type="submission" date="2024-01" db="EMBL/GenBank/DDBJ databases">
        <authorList>
            <person name="Xie X."/>
        </authorList>
    </citation>
    <scope>NUCLEOTIDE SEQUENCE [LARGE SCALE GENOMIC DNA]</scope>
    <source>
        <strain evidence="9">SCUT-1</strain>
    </source>
</reference>
<dbReference type="RefSeq" id="WP_324694042.1">
    <property type="nucleotide sequence ID" value="NZ_JAYMYJ010000051.1"/>
</dbReference>
<proteinExistence type="inferred from homology"/>
<evidence type="ECO:0000256" key="4">
    <source>
        <dbReference type="ARBA" id="ARBA00021247"/>
    </source>
</evidence>
<comment type="subunit">
    <text evidence="2">Monomer.</text>
</comment>
<dbReference type="Pfam" id="PF09764">
    <property type="entry name" value="Nt_Gln_amidase"/>
    <property type="match status" value="1"/>
</dbReference>
<comment type="caution">
    <text evidence="9">The sequence shown here is derived from an EMBL/GenBank/DDBJ whole genome shotgun (WGS) entry which is preliminary data.</text>
</comment>
<dbReference type="EMBL" id="JAYMYJ010000051">
    <property type="protein sequence ID" value="MEB4590678.1"/>
    <property type="molecule type" value="Genomic_DNA"/>
</dbReference>
<evidence type="ECO:0000259" key="8">
    <source>
        <dbReference type="Pfam" id="PF09764"/>
    </source>
</evidence>
<evidence type="ECO:0000313" key="10">
    <source>
        <dbReference type="Proteomes" id="UP001308005"/>
    </source>
</evidence>
<dbReference type="PANTHER" id="PTHR13035:SF0">
    <property type="entry name" value="PROTEIN N-TERMINAL GLUTAMINE AMIDOHYDROLASE"/>
    <property type="match status" value="1"/>
</dbReference>
<sequence length="183" mass="21180">MKLPRREDYPYQSRYCEENIWHLCQQPEFQDSDVVVMASRGDFFPILRQRAAETPDAAVLWDYHVVLLWRAGGGARFILDFDTTLPFCTPAIRYFQQSFIDDTLLDPAFAPLFRVMPAREYAAGLLSDRRHMRTADGGWLAEPPSWPPISTSKSNLRQFSNMAERKFGRILTSAQLLQMLMRA</sequence>
<keyword evidence="5" id="KW-0378">Hydrolase</keyword>
<comment type="catalytic activity">
    <reaction evidence="7">
        <text>N-terminal L-glutaminyl-[protein] + H2O = N-terminal L-glutamyl-[protein] + NH4(+)</text>
        <dbReference type="Rhea" id="RHEA:50680"/>
        <dbReference type="Rhea" id="RHEA-COMP:12668"/>
        <dbReference type="Rhea" id="RHEA-COMP:12777"/>
        <dbReference type="ChEBI" id="CHEBI:15377"/>
        <dbReference type="ChEBI" id="CHEBI:28938"/>
        <dbReference type="ChEBI" id="CHEBI:64721"/>
        <dbReference type="ChEBI" id="CHEBI:64722"/>
        <dbReference type="EC" id="3.5.1.122"/>
    </reaction>
</comment>